<keyword evidence="4" id="KW-0812">Transmembrane</keyword>
<dbReference type="GO" id="GO:0006397">
    <property type="term" value="P:mRNA processing"/>
    <property type="evidence" value="ECO:0007669"/>
    <property type="project" value="UniProtKB-KW"/>
</dbReference>
<name>A0AAD2K338_9AGAR</name>
<dbReference type="SUPFAM" id="SSF57756">
    <property type="entry name" value="Retrovirus zinc finger-like domains"/>
    <property type="match status" value="1"/>
</dbReference>
<comment type="caution">
    <text evidence="6">The sequence shown here is derived from an EMBL/GenBank/DDBJ whole genome shotgun (WGS) entry which is preliminary data.</text>
</comment>
<dbReference type="Pfam" id="PF12697">
    <property type="entry name" value="Abhydrolase_6"/>
    <property type="match status" value="1"/>
</dbReference>
<evidence type="ECO:0000256" key="4">
    <source>
        <dbReference type="SAM" id="Phobius"/>
    </source>
</evidence>
<accession>A0AAD2K338</accession>
<dbReference type="PANTHER" id="PTHR15503:SF22">
    <property type="entry name" value="TRANSPOSON TY3-I GAG POLYPROTEIN"/>
    <property type="match status" value="1"/>
</dbReference>
<dbReference type="GO" id="GO:0003676">
    <property type="term" value="F:nucleic acid binding"/>
    <property type="evidence" value="ECO:0007669"/>
    <property type="project" value="InterPro"/>
</dbReference>
<dbReference type="SUPFAM" id="SSF53474">
    <property type="entry name" value="alpha/beta-Hydrolases"/>
    <property type="match status" value="1"/>
</dbReference>
<keyword evidence="2" id="KW-0863">Zinc-finger</keyword>
<dbReference type="InterPro" id="IPR000073">
    <property type="entry name" value="AB_hydrolase_1"/>
</dbReference>
<keyword evidence="1" id="KW-0507">mRNA processing</keyword>
<feature type="compositionally biased region" description="Pro residues" evidence="3">
    <location>
        <begin position="434"/>
        <end position="444"/>
    </location>
</feature>
<evidence type="ECO:0000259" key="5">
    <source>
        <dbReference type="PROSITE" id="PS50158"/>
    </source>
</evidence>
<keyword evidence="4" id="KW-0472">Membrane</keyword>
<feature type="compositionally biased region" description="Acidic residues" evidence="3">
    <location>
        <begin position="421"/>
        <end position="432"/>
    </location>
</feature>
<dbReference type="PANTHER" id="PTHR15503">
    <property type="entry name" value="LDOC1 RELATED"/>
    <property type="match status" value="1"/>
</dbReference>
<dbReference type="InterPro" id="IPR005162">
    <property type="entry name" value="Retrotrans_gag_dom"/>
</dbReference>
<dbReference type="Proteomes" id="UP001295794">
    <property type="component" value="Unassembled WGS sequence"/>
</dbReference>
<dbReference type="Pfam" id="PF03732">
    <property type="entry name" value="Retrotrans_gag"/>
    <property type="match status" value="1"/>
</dbReference>
<feature type="region of interest" description="Disordered" evidence="3">
    <location>
        <begin position="380"/>
        <end position="452"/>
    </location>
</feature>
<dbReference type="InterPro" id="IPR032567">
    <property type="entry name" value="RTL1-rel"/>
</dbReference>
<dbReference type="SMART" id="SM00343">
    <property type="entry name" value="ZnF_C2HC"/>
    <property type="match status" value="1"/>
</dbReference>
<dbReference type="AlphaFoldDB" id="A0AAD2K338"/>
<dbReference type="EMBL" id="CAVNYO010000403">
    <property type="protein sequence ID" value="CAK5274991.1"/>
    <property type="molecule type" value="Genomic_DNA"/>
</dbReference>
<evidence type="ECO:0000256" key="2">
    <source>
        <dbReference type="PROSITE-ProRule" id="PRU00047"/>
    </source>
</evidence>
<proteinExistence type="predicted"/>
<reference evidence="6" key="1">
    <citation type="submission" date="2023-11" db="EMBL/GenBank/DDBJ databases">
        <authorList>
            <person name="De Vega J J."/>
            <person name="De Vega J J."/>
        </authorList>
    </citation>
    <scope>NUCLEOTIDE SEQUENCE</scope>
</reference>
<dbReference type="Gene3D" id="4.10.60.10">
    <property type="entry name" value="Zinc finger, CCHC-type"/>
    <property type="match status" value="1"/>
</dbReference>
<keyword evidence="2" id="KW-0862">Zinc</keyword>
<feature type="transmembrane region" description="Helical" evidence="4">
    <location>
        <begin position="94"/>
        <end position="116"/>
    </location>
</feature>
<organism evidence="6 7">
    <name type="scientific">Mycena citricolor</name>
    <dbReference type="NCBI Taxonomy" id="2018698"/>
    <lineage>
        <taxon>Eukaryota</taxon>
        <taxon>Fungi</taxon>
        <taxon>Dikarya</taxon>
        <taxon>Basidiomycota</taxon>
        <taxon>Agaricomycotina</taxon>
        <taxon>Agaricomycetes</taxon>
        <taxon>Agaricomycetidae</taxon>
        <taxon>Agaricales</taxon>
        <taxon>Marasmiineae</taxon>
        <taxon>Mycenaceae</taxon>
        <taxon>Mycena</taxon>
    </lineage>
</organism>
<feature type="region of interest" description="Disordered" evidence="3">
    <location>
        <begin position="657"/>
        <end position="689"/>
    </location>
</feature>
<evidence type="ECO:0000313" key="6">
    <source>
        <dbReference type="EMBL" id="CAK5274991.1"/>
    </source>
</evidence>
<dbReference type="PROSITE" id="PS50158">
    <property type="entry name" value="ZF_CCHC"/>
    <property type="match status" value="1"/>
</dbReference>
<protein>
    <recommendedName>
        <fullName evidence="5">CCHC-type domain-containing protein</fullName>
    </recommendedName>
</protein>
<sequence length="761" mass="84051">MPSLTLESGVSFSYTDSAVPESDKTDYSLVSEFIFSGTFASLAAIGSSNHARVIALNRREYPGSSPYSPQELDLLTRGSEAQKSQLLAEMGRDLALFIAGVAASLSLPGSIAVVGWSVGSLMVLSIAASMDMLPEDARQTLTTSVRSMILFRHAEGPSVAYGMPDPEGIDIPPMMDLMAADADQESSITRWLLSFFAHGDLSKHDPRNLQYNVTDSIRLPTIPMDGITDFTASTKYDGILISPRFHSVTAKLLDKSLFDSHVRGELWKDTEFFVVTGSADSWTTIYASWKLEERMRMEAKPECKITFKMIEGANHFFMIEDPQVVLHYRSEGFISSKQHQATGNVEPDPSLTVATRSAAETFGKTHLGIIGHVKTHDSTISYRFPSSSGSPSPPPIIPSSPDLAHQNQPGPSNPYLALPPPEDEIPDLDELPSEQPPSPPPHTPAPTMSGHHRITLAANPPYFDGDKSKYLGFVDACTTYIGAYRSEFSQDETKILFVLSYLRNENGTSCAASRWAMNWKQHNFEGFQGLKAGVTSKNFLEEFQRAFGDSNAEQVAAARLMALRQNKRSFADYISDFEMLAADAGYNVVDTTDDKGEYKKGDQDNILIEFLERGLSSEIASRLYNTGVPLPKAYGAFKAWCINIEANALRDQLRKASYGHPTQRPPPQFRPQAAPVAPAPAPARPAANEPVPMEIDRTHARGRNIICYNCQQPGHIARNCPEPRKKRTFFNRATMLEEIENGDKDNEFLKEIAEKLREKGF</sequence>
<keyword evidence="7" id="KW-1185">Reference proteome</keyword>
<evidence type="ECO:0000313" key="7">
    <source>
        <dbReference type="Proteomes" id="UP001295794"/>
    </source>
</evidence>
<dbReference type="InterPro" id="IPR036875">
    <property type="entry name" value="Znf_CCHC_sf"/>
</dbReference>
<dbReference type="InterPro" id="IPR029058">
    <property type="entry name" value="AB_hydrolase_fold"/>
</dbReference>
<feature type="domain" description="CCHC-type" evidence="5">
    <location>
        <begin position="707"/>
        <end position="722"/>
    </location>
</feature>
<keyword evidence="2" id="KW-0479">Metal-binding</keyword>
<dbReference type="InterPro" id="IPR001878">
    <property type="entry name" value="Znf_CCHC"/>
</dbReference>
<dbReference type="GO" id="GO:0008270">
    <property type="term" value="F:zinc ion binding"/>
    <property type="evidence" value="ECO:0007669"/>
    <property type="project" value="UniProtKB-KW"/>
</dbReference>
<keyword evidence="4" id="KW-1133">Transmembrane helix</keyword>
<evidence type="ECO:0000256" key="3">
    <source>
        <dbReference type="SAM" id="MobiDB-lite"/>
    </source>
</evidence>
<dbReference type="Gene3D" id="3.40.50.1820">
    <property type="entry name" value="alpha/beta hydrolase"/>
    <property type="match status" value="1"/>
</dbReference>
<evidence type="ECO:0000256" key="1">
    <source>
        <dbReference type="ARBA" id="ARBA00022664"/>
    </source>
</evidence>
<dbReference type="Pfam" id="PF00098">
    <property type="entry name" value="zf-CCHC"/>
    <property type="match status" value="1"/>
</dbReference>
<gene>
    <name evidence="6" type="ORF">MYCIT1_LOCUS22471</name>
</gene>